<gene>
    <name evidence="1" type="ORF">TVY486_0600310</name>
</gene>
<dbReference type="AlphaFoldDB" id="G0TWA2"/>
<dbReference type="VEuPathDB" id="TriTrypDB:TvY486_0600310"/>
<dbReference type="EMBL" id="HE573022">
    <property type="protein sequence ID" value="CCC48240.1"/>
    <property type="molecule type" value="Genomic_DNA"/>
</dbReference>
<proteinExistence type="predicted"/>
<organism evidence="1">
    <name type="scientific">Trypanosoma vivax (strain Y486)</name>
    <dbReference type="NCBI Taxonomy" id="1055687"/>
    <lineage>
        <taxon>Eukaryota</taxon>
        <taxon>Discoba</taxon>
        <taxon>Euglenozoa</taxon>
        <taxon>Kinetoplastea</taxon>
        <taxon>Metakinetoplastina</taxon>
        <taxon>Trypanosomatida</taxon>
        <taxon>Trypanosomatidae</taxon>
        <taxon>Trypanosoma</taxon>
        <taxon>Duttonella</taxon>
    </lineage>
</organism>
<sequence length="104" mass="11748">MSDLFIVVFFFFFFFSFFLYFPRPCMTFHPIVITPTRVTQTTFCLLEKLPLKRWLARVEGVGGVGGIKATTTTNTPPLVLLTSPGYCCRSFSPKRSQPTAHCLG</sequence>
<protein>
    <submittedName>
        <fullName evidence="1">Uncharacterized protein</fullName>
    </submittedName>
</protein>
<accession>G0TWA2</accession>
<name>G0TWA2_TRYVY</name>
<reference evidence="1" key="1">
    <citation type="journal article" date="2012" name="Proc. Natl. Acad. Sci. U.S.A.">
        <title>Antigenic diversity is generated by distinct evolutionary mechanisms in African trypanosome species.</title>
        <authorList>
            <person name="Jackson A.P."/>
            <person name="Berry A."/>
            <person name="Aslett M."/>
            <person name="Allison H.C."/>
            <person name="Burton P."/>
            <person name="Vavrova-Anderson J."/>
            <person name="Brown R."/>
            <person name="Browne H."/>
            <person name="Corton N."/>
            <person name="Hauser H."/>
            <person name="Gamble J."/>
            <person name="Gilderthorp R."/>
            <person name="Marcello L."/>
            <person name="McQuillan J."/>
            <person name="Otto T.D."/>
            <person name="Quail M.A."/>
            <person name="Sanders M.J."/>
            <person name="van Tonder A."/>
            <person name="Ginger M.L."/>
            <person name="Field M.C."/>
            <person name="Barry J.D."/>
            <person name="Hertz-Fowler C."/>
            <person name="Berriman M."/>
        </authorList>
    </citation>
    <scope>NUCLEOTIDE SEQUENCE</scope>
    <source>
        <strain evidence="1">Y486</strain>
    </source>
</reference>
<evidence type="ECO:0000313" key="1">
    <source>
        <dbReference type="EMBL" id="CCC48240.1"/>
    </source>
</evidence>